<dbReference type="EMBL" id="CAJFDI010000005">
    <property type="protein sequence ID" value="CAD5231184.1"/>
    <property type="molecule type" value="Genomic_DNA"/>
</dbReference>
<organism evidence="5 7">
    <name type="scientific">Bursaphelenchus xylophilus</name>
    <name type="common">Pinewood nematode worm</name>
    <name type="synonym">Aphelenchoides xylophilus</name>
    <dbReference type="NCBI Taxonomy" id="6326"/>
    <lineage>
        <taxon>Eukaryota</taxon>
        <taxon>Metazoa</taxon>
        <taxon>Ecdysozoa</taxon>
        <taxon>Nematoda</taxon>
        <taxon>Chromadorea</taxon>
        <taxon>Rhabditida</taxon>
        <taxon>Tylenchina</taxon>
        <taxon>Tylenchomorpha</taxon>
        <taxon>Aphelenchoidea</taxon>
        <taxon>Aphelenchoididae</taxon>
        <taxon>Bursaphelenchus</taxon>
    </lineage>
</organism>
<keyword evidence="2" id="KW-0472">Membrane</keyword>
<name>A0A1I7RTM1_BURXY</name>
<reference evidence="7" key="1">
    <citation type="submission" date="2016-11" db="UniProtKB">
        <authorList>
            <consortium name="WormBaseParasite"/>
        </authorList>
    </citation>
    <scope>IDENTIFICATION</scope>
</reference>
<evidence type="ECO:0000256" key="2">
    <source>
        <dbReference type="SAM" id="Phobius"/>
    </source>
</evidence>
<reference evidence="4" key="2">
    <citation type="submission" date="2020-08" db="EMBL/GenBank/DDBJ databases">
        <authorList>
            <person name="Kikuchi T."/>
        </authorList>
    </citation>
    <scope>NUCLEOTIDE SEQUENCE</scope>
    <source>
        <strain evidence="3">Ka4C1</strain>
    </source>
</reference>
<dbReference type="Proteomes" id="UP000095284">
    <property type="component" value="Unplaced"/>
</dbReference>
<evidence type="ECO:0000313" key="7">
    <source>
        <dbReference type="WBParaSite" id="BXY_0407600.1"/>
    </source>
</evidence>
<keyword evidence="6" id="KW-1185">Reference proteome</keyword>
<feature type="transmembrane region" description="Helical" evidence="2">
    <location>
        <begin position="48"/>
        <end position="66"/>
    </location>
</feature>
<evidence type="ECO:0000313" key="4">
    <source>
        <dbReference type="EMBL" id="CAG9122326.1"/>
    </source>
</evidence>
<sequence>MTNEFLMTVGPNPSSGSSKSGASVGISCVARPHGHCFFSNCSHFFSNHLIPALILAGVAGATIRCIRLARRGGGQVDKNNNAAS</sequence>
<protein>
    <submittedName>
        <fullName evidence="3">(pine wood nematode) hypothetical protein</fullName>
    </submittedName>
</protein>
<evidence type="ECO:0000313" key="5">
    <source>
        <dbReference type="Proteomes" id="UP000095284"/>
    </source>
</evidence>
<keyword evidence="2" id="KW-1133">Transmembrane helix</keyword>
<dbReference type="WBParaSite" id="BXY_0407600.1">
    <property type="protein sequence ID" value="BXY_0407600.1"/>
    <property type="gene ID" value="BXY_0407600"/>
</dbReference>
<dbReference type="Proteomes" id="UP000659654">
    <property type="component" value="Unassembled WGS sequence"/>
</dbReference>
<keyword evidence="2" id="KW-0812">Transmembrane</keyword>
<dbReference type="OrthoDB" id="10554902at2759"/>
<dbReference type="EMBL" id="CAJFCV020000005">
    <property type="protein sequence ID" value="CAG9122326.1"/>
    <property type="molecule type" value="Genomic_DNA"/>
</dbReference>
<evidence type="ECO:0000313" key="3">
    <source>
        <dbReference type="EMBL" id="CAD5231184.1"/>
    </source>
</evidence>
<dbReference type="AlphaFoldDB" id="A0A1I7RTM1"/>
<evidence type="ECO:0000256" key="1">
    <source>
        <dbReference type="SAM" id="MobiDB-lite"/>
    </source>
</evidence>
<accession>A0A1I7RTM1</accession>
<feature type="region of interest" description="Disordered" evidence="1">
    <location>
        <begin position="1"/>
        <end position="20"/>
    </location>
</feature>
<dbReference type="Proteomes" id="UP000582659">
    <property type="component" value="Unassembled WGS sequence"/>
</dbReference>
<evidence type="ECO:0000313" key="6">
    <source>
        <dbReference type="Proteomes" id="UP000659654"/>
    </source>
</evidence>
<gene>
    <name evidence="3" type="ORF">BXYJ_LOCUS11354</name>
</gene>
<proteinExistence type="predicted"/>